<gene>
    <name evidence="2" type="ORF">GCM10023198_01940</name>
</gene>
<evidence type="ECO:0000259" key="1">
    <source>
        <dbReference type="Pfam" id="PF01323"/>
    </source>
</evidence>
<evidence type="ECO:0000313" key="2">
    <source>
        <dbReference type="EMBL" id="GAA4687205.1"/>
    </source>
</evidence>
<dbReference type="Proteomes" id="UP001500843">
    <property type="component" value="Unassembled WGS sequence"/>
</dbReference>
<dbReference type="InterPro" id="IPR036249">
    <property type="entry name" value="Thioredoxin-like_sf"/>
</dbReference>
<dbReference type="PANTHER" id="PTHR13887">
    <property type="entry name" value="GLUTATHIONE S-TRANSFERASE KAPPA"/>
    <property type="match status" value="1"/>
</dbReference>
<evidence type="ECO:0000313" key="3">
    <source>
        <dbReference type="Proteomes" id="UP001500843"/>
    </source>
</evidence>
<dbReference type="RefSeq" id="WP_253875469.1">
    <property type="nucleotide sequence ID" value="NZ_BAABHM010000002.1"/>
</dbReference>
<reference evidence="3" key="1">
    <citation type="journal article" date="2019" name="Int. J. Syst. Evol. Microbiol.">
        <title>The Global Catalogue of Microorganisms (GCM) 10K type strain sequencing project: providing services to taxonomists for standard genome sequencing and annotation.</title>
        <authorList>
            <consortium name="The Broad Institute Genomics Platform"/>
            <consortium name="The Broad Institute Genome Sequencing Center for Infectious Disease"/>
            <person name="Wu L."/>
            <person name="Ma J."/>
        </authorList>
    </citation>
    <scope>NUCLEOTIDE SEQUENCE [LARGE SCALE GENOMIC DNA]</scope>
    <source>
        <strain evidence="3">JCM 17975</strain>
    </source>
</reference>
<dbReference type="SUPFAM" id="SSF52833">
    <property type="entry name" value="Thioredoxin-like"/>
    <property type="match status" value="1"/>
</dbReference>
<dbReference type="InterPro" id="IPR001853">
    <property type="entry name" value="DSBA-like_thioredoxin_dom"/>
</dbReference>
<dbReference type="Pfam" id="PF01323">
    <property type="entry name" value="DSBA"/>
    <property type="match status" value="1"/>
</dbReference>
<dbReference type="EMBL" id="BAABHM010000002">
    <property type="protein sequence ID" value="GAA4687205.1"/>
    <property type="molecule type" value="Genomic_DNA"/>
</dbReference>
<feature type="domain" description="DSBA-like thioredoxin" evidence="1">
    <location>
        <begin position="14"/>
        <end position="217"/>
    </location>
</feature>
<keyword evidence="3" id="KW-1185">Reference proteome</keyword>
<dbReference type="CDD" id="cd03024">
    <property type="entry name" value="DsbA_FrnE"/>
    <property type="match status" value="1"/>
</dbReference>
<accession>A0ABP8WE86</accession>
<sequence>MAGEAFGQAADRLVVDVWSDVMCPFCYMGDTLLAQALEKFPHASGVEVRYHSFLLMPELSDDDAPVSPTELLSAKHGLPREQAQAMNDQVAERARQIGLDYRLEQAQAVGTRTAHQLSHFAATQGKQHELVQRLFQAYFTEGLNVADHQVLGDLAADVGLDRDAALAALTSGQFADAVEADIEQARQYGIQGVPFFVFAGKYAVSGAQPVEAFLQALDTSWTETVGSPAAAGTTSAGAGR</sequence>
<name>A0ABP8WE86_9MICO</name>
<dbReference type="PANTHER" id="PTHR13887:SF41">
    <property type="entry name" value="THIOREDOXIN SUPERFAMILY PROTEIN"/>
    <property type="match status" value="1"/>
</dbReference>
<proteinExistence type="predicted"/>
<organism evidence="2 3">
    <name type="scientific">Promicromonospora umidemergens</name>
    <dbReference type="NCBI Taxonomy" id="629679"/>
    <lineage>
        <taxon>Bacteria</taxon>
        <taxon>Bacillati</taxon>
        <taxon>Actinomycetota</taxon>
        <taxon>Actinomycetes</taxon>
        <taxon>Micrococcales</taxon>
        <taxon>Promicromonosporaceae</taxon>
        <taxon>Promicromonospora</taxon>
    </lineage>
</organism>
<comment type="caution">
    <text evidence="2">The sequence shown here is derived from an EMBL/GenBank/DDBJ whole genome shotgun (WGS) entry which is preliminary data.</text>
</comment>
<dbReference type="Gene3D" id="3.40.30.10">
    <property type="entry name" value="Glutaredoxin"/>
    <property type="match status" value="1"/>
</dbReference>
<protein>
    <submittedName>
        <fullName evidence="2">DsbA family oxidoreductase</fullName>
    </submittedName>
</protein>